<dbReference type="RefSeq" id="XP_040720221.1">
    <property type="nucleotide sequence ID" value="XM_040859450.1"/>
</dbReference>
<evidence type="ECO:0000313" key="1">
    <source>
        <dbReference type="EMBL" id="ORY70271.1"/>
    </source>
</evidence>
<dbReference type="Proteomes" id="UP000193689">
    <property type="component" value="Unassembled WGS sequence"/>
</dbReference>
<dbReference type="GeneID" id="63775662"/>
<dbReference type="OrthoDB" id="10251809at2759"/>
<accession>A0A1Y2EFB6</accession>
<dbReference type="AlphaFoldDB" id="A0A1Y2EFB6"/>
<reference evidence="1 2" key="1">
    <citation type="submission" date="2016-07" db="EMBL/GenBank/DDBJ databases">
        <title>Pervasive Adenine N6-methylation of Active Genes in Fungi.</title>
        <authorList>
            <consortium name="DOE Joint Genome Institute"/>
            <person name="Mondo S.J."/>
            <person name="Dannebaum R.O."/>
            <person name="Kuo R.C."/>
            <person name="Labutti K."/>
            <person name="Haridas S."/>
            <person name="Kuo A."/>
            <person name="Salamov A."/>
            <person name="Ahrendt S.R."/>
            <person name="Lipzen A."/>
            <person name="Sullivan W."/>
            <person name="Andreopoulos W.B."/>
            <person name="Clum A."/>
            <person name="Lindquist E."/>
            <person name="Daum C."/>
            <person name="Ramamoorthy G.K."/>
            <person name="Gryganskyi A."/>
            <person name="Culley D."/>
            <person name="Magnuson J.K."/>
            <person name="James T.Y."/>
            <person name="O'Malley M.A."/>
            <person name="Stajich J.E."/>
            <person name="Spatafora J.W."/>
            <person name="Visel A."/>
            <person name="Grigoriev I.V."/>
        </authorList>
    </citation>
    <scope>NUCLEOTIDE SEQUENCE [LARGE SCALE GENOMIC DNA]</scope>
    <source>
        <strain evidence="1 2">CBS 129021</strain>
    </source>
</reference>
<dbReference type="EMBL" id="MCFJ01000002">
    <property type="protein sequence ID" value="ORY70271.1"/>
    <property type="molecule type" value="Genomic_DNA"/>
</dbReference>
<dbReference type="STRING" id="1141098.A0A1Y2EFB6"/>
<proteinExistence type="predicted"/>
<keyword evidence="2" id="KW-1185">Reference proteome</keyword>
<protein>
    <submittedName>
        <fullName evidence="1">Uncharacterized protein</fullName>
    </submittedName>
</protein>
<sequence length="247" mass="26867">MYLVTDVTTSKPANHDNINQTGPFITGPNNYVITVDMRTSWDWKTNISEVALNKSLALKTANYVPDVQMGALFHGPADDTQVYLDGGVTPDINTSFTGWQSPTAKQYNLWGFDTESHGWTQYDVVLDAPERSSWGASAEAPELGLAFYLNGMVTNMSSDTDKGDNTPPTNLEGMIVLDLQNHTAKNTSTDIITEDGGPRIGGSMVYIPRIGDMGVLISFGGATGTKDSLQTGFLKKHLKIRRRLSVG</sequence>
<name>A0A1Y2EFB6_9PEZI</name>
<dbReference type="InParanoid" id="A0A1Y2EFB6"/>
<organism evidence="1 2">
    <name type="scientific">Pseudomassariella vexata</name>
    <dbReference type="NCBI Taxonomy" id="1141098"/>
    <lineage>
        <taxon>Eukaryota</taxon>
        <taxon>Fungi</taxon>
        <taxon>Dikarya</taxon>
        <taxon>Ascomycota</taxon>
        <taxon>Pezizomycotina</taxon>
        <taxon>Sordariomycetes</taxon>
        <taxon>Xylariomycetidae</taxon>
        <taxon>Amphisphaeriales</taxon>
        <taxon>Pseudomassariaceae</taxon>
        <taxon>Pseudomassariella</taxon>
    </lineage>
</organism>
<gene>
    <name evidence="1" type="ORF">BCR38DRAFT_421626</name>
</gene>
<comment type="caution">
    <text evidence="1">The sequence shown here is derived from an EMBL/GenBank/DDBJ whole genome shotgun (WGS) entry which is preliminary data.</text>
</comment>
<evidence type="ECO:0000313" key="2">
    <source>
        <dbReference type="Proteomes" id="UP000193689"/>
    </source>
</evidence>